<keyword evidence="2" id="KW-0676">Redox-active center</keyword>
<dbReference type="eggNOG" id="COG3118">
    <property type="taxonomic scope" value="Bacteria"/>
</dbReference>
<dbReference type="Gene3D" id="3.40.30.10">
    <property type="entry name" value="Glutaredoxin"/>
    <property type="match status" value="1"/>
</dbReference>
<dbReference type="PROSITE" id="PS51352">
    <property type="entry name" value="THIOREDOXIN_2"/>
    <property type="match status" value="1"/>
</dbReference>
<dbReference type="PANTHER" id="PTHR45663">
    <property type="entry name" value="GEO12009P1"/>
    <property type="match status" value="1"/>
</dbReference>
<evidence type="ECO:0000256" key="1">
    <source>
        <dbReference type="ARBA" id="ARBA00008987"/>
    </source>
</evidence>
<dbReference type="PANTHER" id="PTHR45663:SF11">
    <property type="entry name" value="GEO12009P1"/>
    <property type="match status" value="1"/>
</dbReference>
<dbReference type="InterPro" id="IPR036249">
    <property type="entry name" value="Thioredoxin-like_sf"/>
</dbReference>
<dbReference type="EMBL" id="CP007490">
    <property type="protein sequence ID" value="AIC47350.1"/>
    <property type="molecule type" value="Genomic_DNA"/>
</dbReference>
<dbReference type="RefSeq" id="WP_051636220.1">
    <property type="nucleotide sequence ID" value="NZ_CP007490.1"/>
</dbReference>
<dbReference type="Pfam" id="PF00085">
    <property type="entry name" value="Thioredoxin"/>
    <property type="match status" value="1"/>
</dbReference>
<protein>
    <submittedName>
        <fullName evidence="4">Thioredoxin domain-containing protein</fullName>
    </submittedName>
</protein>
<dbReference type="KEGG" id="rla:Rhola_00005340"/>
<dbReference type="InterPro" id="IPR013766">
    <property type="entry name" value="Thioredoxin_domain"/>
</dbReference>
<dbReference type="SUPFAM" id="SSF48452">
    <property type="entry name" value="TPR-like"/>
    <property type="match status" value="1"/>
</dbReference>
<evidence type="ECO:0000313" key="5">
    <source>
        <dbReference type="Proteomes" id="UP000067708"/>
    </source>
</evidence>
<keyword evidence="5" id="KW-1185">Reference proteome</keyword>
<dbReference type="Proteomes" id="UP000067708">
    <property type="component" value="Chromosome"/>
</dbReference>
<evidence type="ECO:0000259" key="3">
    <source>
        <dbReference type="PROSITE" id="PS51352"/>
    </source>
</evidence>
<sequence length="309" mass="32752">MPDFMSRASLAGAVDLSGLKKADPIAKSATANPAAPVSAIKVPDVTAQGTEANLKNFVTISGTVPVLIDFFAADLESSQQLSEKLLALVRKLGGKMFLLRVDTQASLSVAQAFGVKEVPSVVALIKGQPIPLFEGDQTADTIQTVLTRLLQVAEENGVNGLLEVSTEFTEEQVQELPPKHKAAYDAIDAGDYESAIAHYESALNENPADAMAVAGLAQSKLLLRTKGIDFEAVLASSPTDFDATVLKADACVAVGHPAEGYQTILTRFAVADKDEREKLRKHLLELFAVSPPDAPELAAARRSLAALLY</sequence>
<comment type="similarity">
    <text evidence="1">Belongs to the thioredoxin family.</text>
</comment>
<gene>
    <name evidence="4" type="ORF">Rhola_00005340</name>
</gene>
<evidence type="ECO:0000313" key="4">
    <source>
        <dbReference type="EMBL" id="AIC47350.1"/>
    </source>
</evidence>
<reference evidence="4 5" key="1">
    <citation type="journal article" date="2014" name="Int. J. Syst. Evol. Microbiol.">
        <title>Rhodoluna lacicola gen. nov., sp. nov., a planktonic freshwater bacterium with stream-lined genome.</title>
        <authorList>
            <person name="Hahn M."/>
            <person name="Schmidt J."/>
            <person name="Taipale S.J."/>
            <person name="Doolittle W.F."/>
            <person name="Koll U."/>
        </authorList>
    </citation>
    <scope>NUCLEOTIDE SEQUENCE [LARGE SCALE GENOMIC DNA]</scope>
    <source>
        <strain evidence="4 5">MWH-Ta8</strain>
    </source>
</reference>
<dbReference type="AlphaFoldDB" id="A0A060JF12"/>
<name>A0A060JF12_9MICO</name>
<accession>A0A060JF12</accession>
<proteinExistence type="inferred from homology"/>
<feature type="domain" description="Thioredoxin" evidence="3">
    <location>
        <begin position="31"/>
        <end position="151"/>
    </location>
</feature>
<organism evidence="4 5">
    <name type="scientific">Rhodoluna lacicola</name>
    <dbReference type="NCBI Taxonomy" id="529884"/>
    <lineage>
        <taxon>Bacteria</taxon>
        <taxon>Bacillati</taxon>
        <taxon>Actinomycetota</taxon>
        <taxon>Actinomycetes</taxon>
        <taxon>Micrococcales</taxon>
        <taxon>Microbacteriaceae</taxon>
        <taxon>Luna cluster</taxon>
        <taxon>Luna-1 subcluster</taxon>
        <taxon>Rhodoluna</taxon>
    </lineage>
</organism>
<dbReference type="SUPFAM" id="SSF52833">
    <property type="entry name" value="Thioredoxin-like"/>
    <property type="match status" value="1"/>
</dbReference>
<dbReference type="InterPro" id="IPR011990">
    <property type="entry name" value="TPR-like_helical_dom_sf"/>
</dbReference>
<dbReference type="STRING" id="529884.Rhola_00005340"/>
<evidence type="ECO:0000256" key="2">
    <source>
        <dbReference type="ARBA" id="ARBA00023284"/>
    </source>
</evidence>
<dbReference type="Pfam" id="PF14561">
    <property type="entry name" value="TPR_20"/>
    <property type="match status" value="1"/>
</dbReference>
<dbReference type="OrthoDB" id="5181746at2"/>
<dbReference type="GO" id="GO:0005737">
    <property type="term" value="C:cytoplasm"/>
    <property type="evidence" value="ECO:0007669"/>
    <property type="project" value="TreeGrafter"/>
</dbReference>
<dbReference type="HOGENOM" id="CLU_046120_0_0_11"/>
<dbReference type="GO" id="GO:0015035">
    <property type="term" value="F:protein-disulfide reductase activity"/>
    <property type="evidence" value="ECO:0007669"/>
    <property type="project" value="TreeGrafter"/>
</dbReference>
<dbReference type="Gene3D" id="1.25.40.10">
    <property type="entry name" value="Tetratricopeptide repeat domain"/>
    <property type="match status" value="1"/>
</dbReference>
<dbReference type="GO" id="GO:0006950">
    <property type="term" value="P:response to stress"/>
    <property type="evidence" value="ECO:0007669"/>
    <property type="project" value="UniProtKB-ARBA"/>
</dbReference>